<proteinExistence type="predicted"/>
<dbReference type="KEGG" id="mgot:MgSA37_00780"/>
<dbReference type="OrthoDB" id="9769598at2"/>
<dbReference type="InterPro" id="IPR001279">
    <property type="entry name" value="Metallo-B-lactamas"/>
</dbReference>
<protein>
    <submittedName>
        <fullName evidence="1">Beta-lactamase 2</fullName>
        <ecNumber evidence="1">3.5.2.6</ecNumber>
    </submittedName>
</protein>
<dbReference type="InterPro" id="IPR019546">
    <property type="entry name" value="TAT_signal_bac_arc"/>
</dbReference>
<dbReference type="CDD" id="cd16282">
    <property type="entry name" value="metallo-hydrolase-like_MBL-fold"/>
    <property type="match status" value="1"/>
</dbReference>
<evidence type="ECO:0000313" key="1">
    <source>
        <dbReference type="EMBL" id="BAU52618.1"/>
    </source>
</evidence>
<dbReference type="SMART" id="SM00849">
    <property type="entry name" value="Lactamase_B"/>
    <property type="match status" value="1"/>
</dbReference>
<sequence length="300" mass="33416">MERRNFLKTTALTAASVALMRNRSFASLLADPTYQFKPLRNNVGMFAEQGGTIAWMINKEGIVVVDAEFPDPATHLIGLLKKQSDLPFEWLINTHHHGDHTSGNISFKGIVKNVAAHENSLKNQTAVAIKNKNEDKQLYPDTTFTDHWKIKVGDEKISAHYFGTGHTNGDAMIHFEHANIVHMGDLVFNRRYPFVDNSAGASVQHWPQALEKARKKFDKDTLFVFGHAFDPEKVTGTMDDVIAMQNFMEKLEDYVAGSIKAGKSKDDILKATSIPGIADWQGDGIQRGITAAYEELTKAS</sequence>
<dbReference type="Pfam" id="PF00753">
    <property type="entry name" value="Lactamase_B"/>
    <property type="match status" value="1"/>
</dbReference>
<evidence type="ECO:0000313" key="2">
    <source>
        <dbReference type="Proteomes" id="UP000218263"/>
    </source>
</evidence>
<reference evidence="1 2" key="1">
    <citation type="submission" date="2015-12" db="EMBL/GenBank/DDBJ databases">
        <title>Genome sequence of Mucilaginibacter gotjawali.</title>
        <authorList>
            <person name="Lee J.S."/>
            <person name="Lee K.C."/>
            <person name="Kim K.K."/>
            <person name="Lee B.W."/>
        </authorList>
    </citation>
    <scope>NUCLEOTIDE SEQUENCE [LARGE SCALE GENOMIC DNA]</scope>
    <source>
        <strain evidence="1 2">SA3-7</strain>
    </source>
</reference>
<name>A0A110B109_9SPHI</name>
<dbReference type="GO" id="GO:0008800">
    <property type="term" value="F:beta-lactamase activity"/>
    <property type="evidence" value="ECO:0007669"/>
    <property type="project" value="UniProtKB-EC"/>
</dbReference>
<gene>
    <name evidence="1" type="primary">blm</name>
    <name evidence="1" type="ORF">MgSA37_00780</name>
</gene>
<keyword evidence="2" id="KW-1185">Reference proteome</keyword>
<dbReference type="RefSeq" id="WP_096349926.1">
    <property type="nucleotide sequence ID" value="NZ_AP017313.1"/>
</dbReference>
<accession>A0A110B109</accession>
<dbReference type="InterPro" id="IPR050855">
    <property type="entry name" value="NDM-1-like"/>
</dbReference>
<dbReference type="Gene3D" id="3.60.15.10">
    <property type="entry name" value="Ribonuclease Z/Hydroxyacylglutathione hydrolase-like"/>
    <property type="match status" value="1"/>
</dbReference>
<dbReference type="NCBIfam" id="TIGR01409">
    <property type="entry name" value="TAT_signal_seq"/>
    <property type="match status" value="1"/>
</dbReference>
<dbReference type="EMBL" id="AP017313">
    <property type="protein sequence ID" value="BAU52618.1"/>
    <property type="molecule type" value="Genomic_DNA"/>
</dbReference>
<dbReference type="EC" id="3.5.2.6" evidence="1"/>
<dbReference type="Proteomes" id="UP000218263">
    <property type="component" value="Chromosome"/>
</dbReference>
<dbReference type="AlphaFoldDB" id="A0A110B109"/>
<dbReference type="SUPFAM" id="SSF56281">
    <property type="entry name" value="Metallo-hydrolase/oxidoreductase"/>
    <property type="match status" value="1"/>
</dbReference>
<dbReference type="PANTHER" id="PTHR42951:SF20">
    <property type="entry name" value="BETA LACTAMASE"/>
    <property type="match status" value="1"/>
</dbReference>
<dbReference type="PANTHER" id="PTHR42951">
    <property type="entry name" value="METALLO-BETA-LACTAMASE DOMAIN-CONTAINING"/>
    <property type="match status" value="1"/>
</dbReference>
<keyword evidence="1" id="KW-0378">Hydrolase</keyword>
<dbReference type="InterPro" id="IPR036866">
    <property type="entry name" value="RibonucZ/Hydroxyglut_hydro"/>
</dbReference>
<organism evidence="1 2">
    <name type="scientific">Mucilaginibacter gotjawali</name>
    <dbReference type="NCBI Taxonomy" id="1550579"/>
    <lineage>
        <taxon>Bacteria</taxon>
        <taxon>Pseudomonadati</taxon>
        <taxon>Bacteroidota</taxon>
        <taxon>Sphingobacteriia</taxon>
        <taxon>Sphingobacteriales</taxon>
        <taxon>Sphingobacteriaceae</taxon>
        <taxon>Mucilaginibacter</taxon>
    </lineage>
</organism>